<proteinExistence type="predicted"/>
<evidence type="ECO:0000313" key="1">
    <source>
        <dbReference type="EMBL" id="MBE7326240.1"/>
    </source>
</evidence>
<evidence type="ECO:0000313" key="2">
    <source>
        <dbReference type="Proteomes" id="UP000756387"/>
    </source>
</evidence>
<dbReference type="SUPFAM" id="SSF52172">
    <property type="entry name" value="CheY-like"/>
    <property type="match status" value="1"/>
</dbReference>
<feature type="non-terminal residue" evidence="1">
    <location>
        <position position="1"/>
    </location>
</feature>
<dbReference type="Gene3D" id="3.40.50.2300">
    <property type="match status" value="1"/>
</dbReference>
<keyword evidence="1" id="KW-0238">DNA-binding</keyword>
<dbReference type="Proteomes" id="UP000756387">
    <property type="component" value="Unassembled WGS sequence"/>
</dbReference>
<dbReference type="GO" id="GO:0003677">
    <property type="term" value="F:DNA binding"/>
    <property type="evidence" value="ECO:0007669"/>
    <property type="project" value="UniProtKB-KW"/>
</dbReference>
<keyword evidence="2" id="KW-1185">Reference proteome</keyword>
<dbReference type="InterPro" id="IPR011006">
    <property type="entry name" value="CheY-like_superfamily"/>
</dbReference>
<reference evidence="1 2" key="1">
    <citation type="submission" date="2020-10" db="EMBL/GenBank/DDBJ databases">
        <title>Nocardioides sp. isolated from sludge.</title>
        <authorList>
            <person name="Zhang X."/>
        </authorList>
    </citation>
    <scope>NUCLEOTIDE SEQUENCE [LARGE SCALE GENOMIC DNA]</scope>
    <source>
        <strain evidence="1 2">Y6</strain>
    </source>
</reference>
<sequence>PAVTAPPDQAPFRASLVDDQEMGRAGSRMLADSQPDMVVVGAAGDGGQALAPLAVTAALVGLLAVPVPRVDGVGATRP</sequence>
<organism evidence="1 2">
    <name type="scientific">Nocardioides malaquae</name>
    <dbReference type="NCBI Taxonomy" id="2773426"/>
    <lineage>
        <taxon>Bacteria</taxon>
        <taxon>Bacillati</taxon>
        <taxon>Actinomycetota</taxon>
        <taxon>Actinomycetes</taxon>
        <taxon>Propionibacteriales</taxon>
        <taxon>Nocardioidaceae</taxon>
        <taxon>Nocardioides</taxon>
    </lineage>
</organism>
<name>A0ABR9RXZ1_9ACTN</name>
<protein>
    <submittedName>
        <fullName evidence="1">DNA-binding response regulator</fullName>
    </submittedName>
</protein>
<dbReference type="EMBL" id="JADCSA010001231">
    <property type="protein sequence ID" value="MBE7326240.1"/>
    <property type="molecule type" value="Genomic_DNA"/>
</dbReference>
<accession>A0ABR9RXZ1</accession>
<comment type="caution">
    <text evidence="1">The sequence shown here is derived from an EMBL/GenBank/DDBJ whole genome shotgun (WGS) entry which is preliminary data.</text>
</comment>
<feature type="non-terminal residue" evidence="1">
    <location>
        <position position="78"/>
    </location>
</feature>
<gene>
    <name evidence="1" type="ORF">IEQ44_16555</name>
</gene>